<gene>
    <name evidence="2" type="ORF">ATY89_02010</name>
    <name evidence="3" type="ORF">ATZ20_05045</name>
</gene>
<evidence type="ECO:0000259" key="1">
    <source>
        <dbReference type="SMART" id="SM00156"/>
    </source>
</evidence>
<evidence type="ECO:0000313" key="3">
    <source>
        <dbReference type="EMBL" id="ALU31577.1"/>
    </source>
</evidence>
<dbReference type="PANTHER" id="PTHR11668:SF496">
    <property type="entry name" value="SERINE_THREONINE-PROTEIN PHOSPHATASE"/>
    <property type="match status" value="1"/>
</dbReference>
<reference evidence="4 5" key="1">
    <citation type="submission" date="2015-12" db="EMBL/GenBank/DDBJ databases">
        <title>A stable core within a dynamic pangenome in Sulfolobus acidocaldarius.</title>
        <authorList>
            <person name="Anderson R."/>
            <person name="Kouris A."/>
            <person name="Seward C."/>
            <person name="Campbell K."/>
            <person name="Whitaker R."/>
        </authorList>
    </citation>
    <scope>NUCLEOTIDE SEQUENCE [LARGE SCALE GENOMIC DNA]</scope>
    <source>
        <strain evidence="2 5">GG12-C01-09</strain>
        <strain evidence="3 4">NG05B_CO5_07</strain>
    </source>
</reference>
<evidence type="ECO:0000313" key="4">
    <source>
        <dbReference type="Proteomes" id="UP000060043"/>
    </source>
</evidence>
<dbReference type="CDD" id="cd00144">
    <property type="entry name" value="MPP_PPP_family"/>
    <property type="match status" value="1"/>
</dbReference>
<dbReference type="STRING" id="1435377.SUSAZ_04030"/>
<dbReference type="InterPro" id="IPR029052">
    <property type="entry name" value="Metallo-depent_PP-like"/>
</dbReference>
<protein>
    <submittedName>
        <fullName evidence="3">Serine/threonine protein phosphatase</fullName>
    </submittedName>
</protein>
<dbReference type="OrthoDB" id="303721at2157"/>
<proteinExistence type="predicted"/>
<sequence length="293" mass="33820">MNIEETYELLEKSKDIFRQQGPFIGEYKEDKVVFVGDTHGAINVTEYVFRKFYDNVDLIVFLGDYVDREPQTGVENLSLILKKLIESDENKGKTKIVVLRGNHESPLTNFHYGFFEELKIKTEDAENAYEKFRDLFSYMPYSVLVNGYLCMHGGLPATLEGDRLGITTVEDIAKLKYPDINPDDPVGLQILWNDPRDGLLDIDFLPSIRGEGIYYFGERVTNEFLSYNNFKGIIRGHEAVDGFRTNMNGKVITVFSSVYHGQRSGILYHDYNNNKFVRIYIKMVNDQLIEEIV</sequence>
<evidence type="ECO:0000313" key="5">
    <source>
        <dbReference type="Proteomes" id="UP000065473"/>
    </source>
</evidence>
<dbReference type="RefSeq" id="WP_011277751.1">
    <property type="nucleotide sequence ID" value="NZ_BHWZ01000001.1"/>
</dbReference>
<name>A0A0U3GSF1_9CREN</name>
<dbReference type="InterPro" id="IPR050341">
    <property type="entry name" value="PP1_catalytic_subunit"/>
</dbReference>
<dbReference type="InterPro" id="IPR006186">
    <property type="entry name" value="Ser/Thr-sp_prot-phosphatase"/>
</dbReference>
<dbReference type="PANTHER" id="PTHR11668">
    <property type="entry name" value="SERINE/THREONINE PROTEIN PHOSPHATASE"/>
    <property type="match status" value="1"/>
</dbReference>
<organism evidence="3 4">
    <name type="scientific">Sulfolobus acidocaldarius</name>
    <dbReference type="NCBI Taxonomy" id="2285"/>
    <lineage>
        <taxon>Archaea</taxon>
        <taxon>Thermoproteota</taxon>
        <taxon>Thermoprotei</taxon>
        <taxon>Sulfolobales</taxon>
        <taxon>Sulfolobaceae</taxon>
        <taxon>Sulfolobus</taxon>
    </lineage>
</organism>
<dbReference type="Pfam" id="PF00149">
    <property type="entry name" value="Metallophos"/>
    <property type="match status" value="1"/>
</dbReference>
<dbReference type="Proteomes" id="UP000065473">
    <property type="component" value="Chromosome"/>
</dbReference>
<dbReference type="Gene3D" id="3.60.21.10">
    <property type="match status" value="1"/>
</dbReference>
<dbReference type="GO" id="GO:0004722">
    <property type="term" value="F:protein serine/threonine phosphatase activity"/>
    <property type="evidence" value="ECO:0007669"/>
    <property type="project" value="TreeGrafter"/>
</dbReference>
<dbReference type="GO" id="GO:0005737">
    <property type="term" value="C:cytoplasm"/>
    <property type="evidence" value="ECO:0007669"/>
    <property type="project" value="TreeGrafter"/>
</dbReference>
<dbReference type="AlphaFoldDB" id="A0A0U3GSF1"/>
<dbReference type="PaxDb" id="1435377-SUSAZ_04030"/>
<feature type="domain" description="Serine/threonine specific protein phosphatases" evidence="1">
    <location>
        <begin position="1"/>
        <end position="288"/>
    </location>
</feature>
<dbReference type="InterPro" id="IPR004843">
    <property type="entry name" value="Calcineurin-like_PHP"/>
</dbReference>
<evidence type="ECO:0000313" key="2">
    <source>
        <dbReference type="EMBL" id="ALU28855.1"/>
    </source>
</evidence>
<dbReference type="SMART" id="SM00156">
    <property type="entry name" value="PP2Ac"/>
    <property type="match status" value="1"/>
</dbReference>
<dbReference type="EMBL" id="CP013695">
    <property type="protein sequence ID" value="ALU31577.1"/>
    <property type="molecule type" value="Genomic_DNA"/>
</dbReference>
<dbReference type="Proteomes" id="UP000060043">
    <property type="component" value="Chromosome"/>
</dbReference>
<dbReference type="EMBL" id="CP013694">
    <property type="protein sequence ID" value="ALU28855.1"/>
    <property type="molecule type" value="Genomic_DNA"/>
</dbReference>
<dbReference type="GeneID" id="14551397"/>
<accession>A0A0U3GSF1</accession>
<dbReference type="SUPFAM" id="SSF56300">
    <property type="entry name" value="Metallo-dependent phosphatases"/>
    <property type="match status" value="1"/>
</dbReference>
<dbReference type="PRINTS" id="PR00114">
    <property type="entry name" value="STPHPHTASE"/>
</dbReference>
<dbReference type="OMA" id="MCLKVKY"/>